<protein>
    <submittedName>
        <fullName evidence="2">Uncharacterized protein</fullName>
    </submittedName>
</protein>
<dbReference type="Proteomes" id="UP000464674">
    <property type="component" value="Chromosome"/>
</dbReference>
<feature type="transmembrane region" description="Helical" evidence="1">
    <location>
        <begin position="71"/>
        <end position="89"/>
    </location>
</feature>
<evidence type="ECO:0000256" key="1">
    <source>
        <dbReference type="SAM" id="Phobius"/>
    </source>
</evidence>
<dbReference type="InterPro" id="IPR025686">
    <property type="entry name" value="Glucos_trans_II"/>
</dbReference>
<dbReference type="Pfam" id="PF14264">
    <property type="entry name" value="Glucos_trans_II"/>
    <property type="match status" value="1"/>
</dbReference>
<dbReference type="AlphaFoldDB" id="A0A857FNR0"/>
<keyword evidence="1" id="KW-1133">Transmembrane helix</keyword>
<accession>A0A857FNR0</accession>
<feature type="transmembrane region" description="Helical" evidence="1">
    <location>
        <begin position="316"/>
        <end position="335"/>
    </location>
</feature>
<name>A0A857FNR0_KOMXY</name>
<evidence type="ECO:0000313" key="3">
    <source>
        <dbReference type="Proteomes" id="UP000464674"/>
    </source>
</evidence>
<feature type="transmembrane region" description="Helical" evidence="1">
    <location>
        <begin position="96"/>
        <end position="113"/>
    </location>
</feature>
<feature type="transmembrane region" description="Helical" evidence="1">
    <location>
        <begin position="195"/>
        <end position="216"/>
    </location>
</feature>
<reference evidence="2 3" key="1">
    <citation type="journal article" date="2020" name="Carbohydr. Polym.">
        <title>Characterization and optimization of production of bacterial cellulose from strain CGMCC 17276 based on whole-genome analysis.</title>
        <authorList>
            <person name="Lu T."/>
            <person name="Gao H."/>
            <person name="Liao B."/>
            <person name="Wu J."/>
            <person name="Zhang W."/>
            <person name="Huang J."/>
            <person name="Liu M."/>
            <person name="Huang J."/>
            <person name="Chang Z."/>
            <person name="Jin M."/>
            <person name="Yi Z."/>
            <person name="Jiang D."/>
        </authorList>
    </citation>
    <scope>NUCLEOTIDE SEQUENCE [LARGE SCALE GENOMIC DNA]</scope>
    <source>
        <strain evidence="2 3">CGMCC 17276</strain>
    </source>
</reference>
<evidence type="ECO:0000313" key="2">
    <source>
        <dbReference type="EMBL" id="QHC34870.1"/>
    </source>
</evidence>
<feature type="transmembrane region" description="Helical" evidence="1">
    <location>
        <begin position="286"/>
        <end position="310"/>
    </location>
</feature>
<feature type="transmembrane region" description="Helical" evidence="1">
    <location>
        <begin position="347"/>
        <end position="366"/>
    </location>
</feature>
<sequence>MDFENQKFIKITSILFVIFMAFSFPLISANIYYQDDLIHTFYNPGSWLSDGRPLAYGLMHLLGPFRPLDSAPWPQILGLALVALTLGRLGKSHDMAILPCVLSSAFLICQPFYLENLSYRYDSFFMSVSICLALLPFINKNRQEPGYKRILKDAGCLFLLMNTYQASLDIFICFSLIESVLIIRNDRISEAIRNIYYRFITLIAAYFAYKIEVLLFIHTNEYAQFHSLLVRSPAELYGNVVMLLGQFKEYFWGGFYESLLVVFVVVSFAMNMMGRKGTGAGRSLRFTGIALTVVLYAGILSCFFGLQLLLRHPVPAPRTFIGFGAILGGASFFFLADRKFQSVRDRICFVCVGFLLAQGIFQAAAYTNAIRAQTTLREDMSLQIINDISDLTSHAARPNPDIAGRYWLWGTIGHEPLARLAKRSYRYYPSLRGSIMSQPFMDRYLVSPIFMYDILEKNGLSDTVDFLSWRLWKYKDQYRSTPAWKLIEKSIHQCSFDGMKEHAAFNTYKIGRYIITDYNKTCSRGAVVTMDM</sequence>
<dbReference type="OrthoDB" id="2043221at2"/>
<organism evidence="2 3">
    <name type="scientific">Komagataeibacter xylinus</name>
    <name type="common">Gluconacetobacter xylinus</name>
    <dbReference type="NCBI Taxonomy" id="28448"/>
    <lineage>
        <taxon>Bacteria</taxon>
        <taxon>Pseudomonadati</taxon>
        <taxon>Pseudomonadota</taxon>
        <taxon>Alphaproteobacteria</taxon>
        <taxon>Acetobacterales</taxon>
        <taxon>Acetobacteraceae</taxon>
        <taxon>Komagataeibacter</taxon>
    </lineage>
</organism>
<dbReference type="EMBL" id="CP041348">
    <property type="protein sequence ID" value="QHC34870.1"/>
    <property type="molecule type" value="Genomic_DNA"/>
</dbReference>
<keyword evidence="1" id="KW-0472">Membrane</keyword>
<gene>
    <name evidence="2" type="ORF">FMA36_04570</name>
</gene>
<dbReference type="RefSeq" id="WP_159261145.1">
    <property type="nucleotide sequence ID" value="NZ_CP041348.1"/>
</dbReference>
<feature type="transmembrane region" description="Helical" evidence="1">
    <location>
        <begin position="253"/>
        <end position="274"/>
    </location>
</feature>
<keyword evidence="1" id="KW-0812">Transmembrane</keyword>
<proteinExistence type="predicted"/>
<feature type="transmembrane region" description="Helical" evidence="1">
    <location>
        <begin position="12"/>
        <end position="33"/>
    </location>
</feature>
<feature type="transmembrane region" description="Helical" evidence="1">
    <location>
        <begin position="159"/>
        <end position="183"/>
    </location>
</feature>